<feature type="signal peptide" evidence="1">
    <location>
        <begin position="1"/>
        <end position="26"/>
    </location>
</feature>
<accession>A0ABP0U5A0</accession>
<keyword evidence="3" id="KW-1185">Reference proteome</keyword>
<feature type="chain" id="PRO_5045904278" evidence="1">
    <location>
        <begin position="27"/>
        <end position="228"/>
    </location>
</feature>
<dbReference type="Proteomes" id="UP001497512">
    <property type="component" value="Chromosome 19"/>
</dbReference>
<protein>
    <submittedName>
        <fullName evidence="2">Uncharacterized protein</fullName>
    </submittedName>
</protein>
<evidence type="ECO:0000256" key="1">
    <source>
        <dbReference type="SAM" id="SignalP"/>
    </source>
</evidence>
<organism evidence="2 3">
    <name type="scientific">Sphagnum troendelagicum</name>
    <dbReference type="NCBI Taxonomy" id="128251"/>
    <lineage>
        <taxon>Eukaryota</taxon>
        <taxon>Viridiplantae</taxon>
        <taxon>Streptophyta</taxon>
        <taxon>Embryophyta</taxon>
        <taxon>Bryophyta</taxon>
        <taxon>Sphagnophytina</taxon>
        <taxon>Sphagnopsida</taxon>
        <taxon>Sphagnales</taxon>
        <taxon>Sphagnaceae</taxon>
        <taxon>Sphagnum</taxon>
    </lineage>
</organism>
<dbReference type="EMBL" id="OZ019911">
    <property type="protein sequence ID" value="CAK9213073.1"/>
    <property type="molecule type" value="Genomic_DNA"/>
</dbReference>
<keyword evidence="1" id="KW-0732">Signal</keyword>
<dbReference type="PANTHER" id="PTHR36806">
    <property type="entry name" value="ADENINE PHOSPHORIBOSYLTRANSFERASE"/>
    <property type="match status" value="1"/>
</dbReference>
<evidence type="ECO:0000313" key="2">
    <source>
        <dbReference type="EMBL" id="CAK9213073.1"/>
    </source>
</evidence>
<evidence type="ECO:0000313" key="3">
    <source>
        <dbReference type="Proteomes" id="UP001497512"/>
    </source>
</evidence>
<sequence length="228" mass="25563">MVTRDAPSLLLFLLLLLLVSMMGGEGSVDEQPWAWGTPAAVLGSLRMFSTTLQSMFESVASRRSARGDFAGAERARGIASTVGNTMQWWMSVGSFSWDYLAHYCFTQSLSRRVELSQAMGNFGDLSVIMEEVSKLKTDSERLKWIASNYSRALAVAKQLLQHLLLVFDQSGALRSFVMAIQHEVLEGDLLRDVFQMGPKDMEGLVQMCMEFLQRFMARTPSEPRDDDL</sequence>
<proteinExistence type="predicted"/>
<gene>
    <name evidence="2" type="ORF">CSSPTR1EN2_LOCUS11554</name>
</gene>
<name>A0ABP0U5A0_9BRYO</name>
<reference evidence="2" key="1">
    <citation type="submission" date="2024-02" db="EMBL/GenBank/DDBJ databases">
        <authorList>
            <consortium name="ELIXIR-Norway"/>
            <consortium name="Elixir Norway"/>
        </authorList>
    </citation>
    <scope>NUCLEOTIDE SEQUENCE</scope>
</reference>